<evidence type="ECO:0000313" key="25">
    <source>
        <dbReference type="Proteomes" id="UP000026962"/>
    </source>
</evidence>
<evidence type="ECO:0000313" key="24">
    <source>
        <dbReference type="EnsemblPlants" id="OPUNC01G32390.2"/>
    </source>
</evidence>
<dbReference type="SUPFAM" id="SSF56112">
    <property type="entry name" value="Protein kinase-like (PK-like)"/>
    <property type="match status" value="2"/>
</dbReference>
<evidence type="ECO:0000256" key="14">
    <source>
        <dbReference type="ARBA" id="ARBA00023170"/>
    </source>
</evidence>
<dbReference type="InterPro" id="IPR000742">
    <property type="entry name" value="EGF"/>
</dbReference>
<dbReference type="FunFam" id="3.30.200.20:FF:000145">
    <property type="entry name" value="receptor-like serine/threonine-protein kinase SD1-8"/>
    <property type="match status" value="1"/>
</dbReference>
<evidence type="ECO:0000256" key="13">
    <source>
        <dbReference type="ARBA" id="ARBA00023157"/>
    </source>
</evidence>
<dbReference type="PROSITE" id="PS00108">
    <property type="entry name" value="PROTEIN_KINASE_ST"/>
    <property type="match status" value="2"/>
</dbReference>
<keyword evidence="6 19" id="KW-0812">Transmembrane</keyword>
<comment type="catalytic activity">
    <reaction evidence="17">
        <text>L-seryl-[protein] + ATP = O-phospho-L-seryl-[protein] + ADP + H(+)</text>
        <dbReference type="Rhea" id="RHEA:17989"/>
        <dbReference type="Rhea" id="RHEA-COMP:9863"/>
        <dbReference type="Rhea" id="RHEA-COMP:11604"/>
        <dbReference type="ChEBI" id="CHEBI:15378"/>
        <dbReference type="ChEBI" id="CHEBI:29999"/>
        <dbReference type="ChEBI" id="CHEBI:30616"/>
        <dbReference type="ChEBI" id="CHEBI:83421"/>
        <dbReference type="ChEBI" id="CHEBI:456216"/>
        <dbReference type="EC" id="2.7.11.1"/>
    </reaction>
</comment>
<dbReference type="InterPro" id="IPR000858">
    <property type="entry name" value="S_locus_glycoprot_dom"/>
</dbReference>
<dbReference type="Pfam" id="PF01453">
    <property type="entry name" value="B_lectin"/>
    <property type="match status" value="2"/>
</dbReference>
<evidence type="ECO:0000256" key="9">
    <source>
        <dbReference type="ARBA" id="ARBA00022777"/>
    </source>
</evidence>
<dbReference type="Pfam" id="PF08276">
    <property type="entry name" value="PAN_2"/>
    <property type="match status" value="2"/>
</dbReference>
<dbReference type="CDD" id="cd01098">
    <property type="entry name" value="PAN_AP_plant"/>
    <property type="match status" value="2"/>
</dbReference>
<dbReference type="Gene3D" id="2.90.10.10">
    <property type="entry name" value="Bulb-type lectin domain"/>
    <property type="match status" value="2"/>
</dbReference>
<dbReference type="InterPro" id="IPR036426">
    <property type="entry name" value="Bulb-type_lectin_dom_sf"/>
</dbReference>
<keyword evidence="12 19" id="KW-0472">Membrane</keyword>
<evidence type="ECO:0000256" key="16">
    <source>
        <dbReference type="ARBA" id="ARBA00047899"/>
    </source>
</evidence>
<organism evidence="24">
    <name type="scientific">Oryza punctata</name>
    <name type="common">Red rice</name>
    <dbReference type="NCBI Taxonomy" id="4537"/>
    <lineage>
        <taxon>Eukaryota</taxon>
        <taxon>Viridiplantae</taxon>
        <taxon>Streptophyta</taxon>
        <taxon>Embryophyta</taxon>
        <taxon>Tracheophyta</taxon>
        <taxon>Spermatophyta</taxon>
        <taxon>Magnoliopsida</taxon>
        <taxon>Liliopsida</taxon>
        <taxon>Poales</taxon>
        <taxon>Poaceae</taxon>
        <taxon>BOP clade</taxon>
        <taxon>Oryzoideae</taxon>
        <taxon>Oryzeae</taxon>
        <taxon>Oryzinae</taxon>
        <taxon>Oryza</taxon>
    </lineage>
</organism>
<evidence type="ECO:0000256" key="7">
    <source>
        <dbReference type="ARBA" id="ARBA00022729"/>
    </source>
</evidence>
<dbReference type="GO" id="GO:0051707">
    <property type="term" value="P:response to other organism"/>
    <property type="evidence" value="ECO:0007669"/>
    <property type="project" value="UniProtKB-ARBA"/>
</dbReference>
<evidence type="ECO:0000256" key="8">
    <source>
        <dbReference type="ARBA" id="ARBA00022741"/>
    </source>
</evidence>
<evidence type="ECO:0000259" key="21">
    <source>
        <dbReference type="PROSITE" id="PS50026"/>
    </source>
</evidence>
<dbReference type="FunFam" id="2.90.10.30:FF:000003">
    <property type="entry name" value="Os04g0303100 protein"/>
    <property type="match status" value="1"/>
</dbReference>
<dbReference type="Gene3D" id="1.10.510.10">
    <property type="entry name" value="Transferase(Phosphotransferase) domain 1"/>
    <property type="match status" value="2"/>
</dbReference>
<feature type="domain" description="EGF-like" evidence="21">
    <location>
        <begin position="1110"/>
        <end position="1148"/>
    </location>
</feature>
<keyword evidence="9" id="KW-0418">Kinase</keyword>
<proteinExistence type="predicted"/>
<keyword evidence="14" id="KW-0675">Receptor</keyword>
<dbReference type="Pfam" id="PF00954">
    <property type="entry name" value="S_locus_glycop"/>
    <property type="match status" value="2"/>
</dbReference>
<dbReference type="Gramene" id="OPUNC01G32390.2">
    <property type="protein sequence ID" value="OPUNC01G32390.2"/>
    <property type="gene ID" value="OPUNC01G32390"/>
</dbReference>
<keyword evidence="4" id="KW-0723">Serine/threonine-protein kinase</keyword>
<dbReference type="SMART" id="SM00108">
    <property type="entry name" value="B_lectin"/>
    <property type="match status" value="2"/>
</dbReference>
<dbReference type="STRING" id="4537.A0A0E0JPL9"/>
<dbReference type="PROSITE" id="PS50026">
    <property type="entry name" value="EGF_3"/>
    <property type="match status" value="1"/>
</dbReference>
<keyword evidence="11 19" id="KW-1133">Transmembrane helix</keyword>
<evidence type="ECO:0000256" key="10">
    <source>
        <dbReference type="ARBA" id="ARBA00022840"/>
    </source>
</evidence>
<dbReference type="HOGENOM" id="CLU_000288_178_6_1"/>
<feature type="domain" description="Protein kinase" evidence="20">
    <location>
        <begin position="485"/>
        <end position="771"/>
    </location>
</feature>
<feature type="domain" description="Protein kinase" evidence="20">
    <location>
        <begin position="1356"/>
        <end position="1634"/>
    </location>
</feature>
<keyword evidence="10" id="KW-0067">ATP-binding</keyword>
<dbReference type="InterPro" id="IPR021820">
    <property type="entry name" value="S-locus_recpt_kinase_C"/>
</dbReference>
<comment type="caution">
    <text evidence="18">Lacks conserved residue(s) required for the propagation of feature annotation.</text>
</comment>
<evidence type="ECO:0000259" key="20">
    <source>
        <dbReference type="PROSITE" id="PS50011"/>
    </source>
</evidence>
<feature type="domain" description="Apple" evidence="23">
    <location>
        <begin position="352"/>
        <end position="424"/>
    </location>
</feature>
<dbReference type="Proteomes" id="UP000026962">
    <property type="component" value="Chromosome 1"/>
</dbReference>
<dbReference type="PROSITE" id="PS50011">
    <property type="entry name" value="PROTEIN_KINASE_DOM"/>
    <property type="match status" value="2"/>
</dbReference>
<reference evidence="24" key="1">
    <citation type="submission" date="2015-04" db="UniProtKB">
        <authorList>
            <consortium name="EnsemblPlants"/>
        </authorList>
    </citation>
    <scope>IDENTIFICATION</scope>
</reference>
<keyword evidence="8" id="KW-0547">Nucleotide-binding</keyword>
<dbReference type="SMART" id="SM00220">
    <property type="entry name" value="S_TKc"/>
    <property type="match status" value="2"/>
</dbReference>
<dbReference type="Pfam" id="PF11883">
    <property type="entry name" value="DUF3403"/>
    <property type="match status" value="1"/>
</dbReference>
<dbReference type="OMA" id="KMGWNLK"/>
<evidence type="ECO:0000256" key="11">
    <source>
        <dbReference type="ARBA" id="ARBA00022989"/>
    </source>
</evidence>
<name>A0A0E0JPL9_ORYPU</name>
<feature type="domain" description="Apple" evidence="23">
    <location>
        <begin position="1166"/>
        <end position="1248"/>
    </location>
</feature>
<sequence length="1688" mass="187386">MEKASKKKLIDLFKATIMRKKSSCREIITLLIIPLWLARCLGTDSISVNESLSDGQSIVSMKNVFVLGFFSPGAPSHRYVGIWHNSLGNSTVVWVGNRNEPLPDASGVLMFDSNGNLVITHGDRSLIVAYGQGAKDIKATILDSGNLVLSSMANPSRYMWQSFDSPTDTWLPEMKIGLRTANQSLISWWSNDDPAVGDYTLAMDPSGLSRLIIWWKETIFWSSKQWNSSDLSLIPQLASFTPISIFFRCSNFTNDISCTYSANPSDRMTKILLNPAGSLNIMQFDSLAQAWILVWSVPSTCEVHNLCGAFGVCNNSRVLKCVCTRGFVPRDLAAYSSGNTWKGCTRKIKLQCSSDEFHEIPNARLPDNGKKLTVTGLRECKLACLINCSCTAYAYSQLDGCSLWYGDLMNLQDSYDVNGARTLCLRLAKSELEYGGSSGKEKSHAHHSLTTLGMDSEVKHWESEEAGSHFVLFSFSQIANSTNNFSAQNKLGEGGFGPVYKGSLLDGQDIAVKRLATNSAQGLVEFKNEVLLIAKLQHVNLVRLLGCCIQGEEKILVYEYMPNKSLDLFLFEKSRRIVLDWRKRAHIIEGIAHGLLYLHKHSRLRIIHRDLKASNILLDIDMNPKISDFGMARIFGSKETQANTNRVVGTYGYMAPEYAMQGIFSVKSDVFSFGVLLLEIVSGTRNSGSHRRGRSLNLIGHAWELWRDGRWFDLVDPTTRDAYPEHRVLRCVHVGLMCVQENAVDRPTMNDVISMLTSESMTLPDPKQPAFLSIVLPAEMDAHVGSFSQNAITITDLEDQSIIGRFGDKRGMRRRRALALLLVTMAFFSRPVIADDSIGLTASIIGNQSTLESSNGVFKLGFFILPGGKGTYLGIWYASIQSDLTVVWVANRQDPVVNAPGVITLSADGRLVIVDAQNTTVWSSPAPAGAVTATAGATARLHDNGNLVVSSDGSDSPQSVVWQSFDYPTDTLLPGMKLGEDRKKGITRNITSWRSPSDPAPGAYTFKLVLGGLPEFFLFDNSKTAPVYASGPWNGEILTGVPGLKSQQEKGDFSFTVYSNPDETYYNYSISNRDNPSFLTRFFVDGTEGKLQRIWSDDGKSWINNKNSYPADPCDIYGSCGAFGYCVYTEGQPQQCNCLPGFKSRSAQGSFQDTSKGCARMTNLTCGDGDGFWRVNRMKLPDATKATVHAGMTLDQCRQECLRNCSCNAYAAADVSGGVNRGCVIWTVGLMDMRKYPEFVQDLYIRLPQSQIDALNVPARRRRLIKNVVIAVVTTICGVLGVVGCCCLWRNKTGWKRHSRIGKSSEAGDIPFRVRKNPASSPAMDQWFDENSTSVEDDLDLPLFDLEMIFDATDRFAANNKIGEGGFGPVYLGRLEDGQEVAVKRLSRRSVQGVVEFKNEVKLIAKLQHRNLVRLLGCCIDDNERVLVYEYMHNKSLDTFIFDEGNRKLLSWNRRFEIILGIARGLLYLHEDSRFRIIHRDLKASNVLLDRNMVPKVSDFGIARMFEGDQTTAYTRKVIGTYGYMSPEYAMDGVFSMKSDIFSFGVLVLEIVAGRRNRGFCESELNLNLLRYAWMLWKEGKSVDLLDELIGDIFDDIEVLRCIHVALLCVEVEPKNRPLMSSVVMMLASENATLPQPNEPGVNIGKITLDTESSHGLTSNSVTITTIEARRSRALPNPHTPTTEGSTA</sequence>
<dbReference type="GO" id="GO:0048544">
    <property type="term" value="P:recognition of pollen"/>
    <property type="evidence" value="ECO:0007669"/>
    <property type="project" value="InterPro"/>
</dbReference>
<keyword evidence="5" id="KW-0808">Transferase</keyword>
<dbReference type="GO" id="GO:0005886">
    <property type="term" value="C:plasma membrane"/>
    <property type="evidence" value="ECO:0007669"/>
    <property type="project" value="UniProtKB-SubCell"/>
</dbReference>
<dbReference type="SUPFAM" id="SSF51110">
    <property type="entry name" value="alpha-D-mannose-specific plant lectins"/>
    <property type="match status" value="2"/>
</dbReference>
<keyword evidence="15" id="KW-0325">Glycoprotein</keyword>
<evidence type="ECO:0000259" key="23">
    <source>
        <dbReference type="PROSITE" id="PS50948"/>
    </source>
</evidence>
<evidence type="ECO:0000256" key="12">
    <source>
        <dbReference type="ARBA" id="ARBA00023136"/>
    </source>
</evidence>
<dbReference type="PROSITE" id="PS50948">
    <property type="entry name" value="PAN"/>
    <property type="match status" value="2"/>
</dbReference>
<dbReference type="eggNOG" id="KOG1187">
    <property type="taxonomic scope" value="Eukaryota"/>
</dbReference>
<feature type="domain" description="Bulb-type lectin" evidence="22">
    <location>
        <begin position="836"/>
        <end position="962"/>
    </location>
</feature>
<comment type="subcellular location">
    <subcellularLocation>
        <location evidence="1">Cell membrane</location>
        <topology evidence="1">Single-pass type I membrane protein</topology>
    </subcellularLocation>
</comment>
<dbReference type="InterPro" id="IPR001245">
    <property type="entry name" value="Ser-Thr/Tyr_kinase_cat_dom"/>
</dbReference>
<keyword evidence="13" id="KW-1015">Disulfide bond</keyword>
<comment type="catalytic activity">
    <reaction evidence="16">
        <text>L-threonyl-[protein] + ATP = O-phospho-L-threonyl-[protein] + ADP + H(+)</text>
        <dbReference type="Rhea" id="RHEA:46608"/>
        <dbReference type="Rhea" id="RHEA-COMP:11060"/>
        <dbReference type="Rhea" id="RHEA-COMP:11605"/>
        <dbReference type="ChEBI" id="CHEBI:15378"/>
        <dbReference type="ChEBI" id="CHEBI:30013"/>
        <dbReference type="ChEBI" id="CHEBI:30616"/>
        <dbReference type="ChEBI" id="CHEBI:61977"/>
        <dbReference type="ChEBI" id="CHEBI:456216"/>
        <dbReference type="EC" id="2.7.11.1"/>
    </reaction>
</comment>
<protein>
    <recommendedName>
        <fullName evidence="2">non-specific serine/threonine protein kinase</fullName>
        <ecNumber evidence="2">2.7.11.1</ecNumber>
    </recommendedName>
</protein>
<feature type="transmembrane region" description="Helical" evidence="19">
    <location>
        <begin position="1268"/>
        <end position="1289"/>
    </location>
</feature>
<evidence type="ECO:0000256" key="17">
    <source>
        <dbReference type="ARBA" id="ARBA00048679"/>
    </source>
</evidence>
<dbReference type="EC" id="2.7.11.1" evidence="2"/>
<dbReference type="PANTHER" id="PTHR27002:SF674">
    <property type="entry name" value="RECEPTOR-LIKE SERINE_THREONINE-PROTEIN KINASE"/>
    <property type="match status" value="1"/>
</dbReference>
<dbReference type="SMART" id="SM00473">
    <property type="entry name" value="PAN_AP"/>
    <property type="match status" value="2"/>
</dbReference>
<dbReference type="InterPro" id="IPR008271">
    <property type="entry name" value="Ser/Thr_kinase_AS"/>
</dbReference>
<dbReference type="FunFam" id="3.30.200.20:FF:000195">
    <property type="entry name" value="G-type lectin S-receptor-like serine/threonine-protein kinase"/>
    <property type="match status" value="1"/>
</dbReference>
<dbReference type="GO" id="GO:0004674">
    <property type="term" value="F:protein serine/threonine kinase activity"/>
    <property type="evidence" value="ECO:0007669"/>
    <property type="project" value="UniProtKB-KW"/>
</dbReference>
<keyword evidence="18" id="KW-0245">EGF-like domain</keyword>
<dbReference type="Gene3D" id="3.30.200.20">
    <property type="entry name" value="Phosphorylase Kinase, domain 1"/>
    <property type="match status" value="2"/>
</dbReference>
<dbReference type="EnsemblPlants" id="OPUNC01G32390.2">
    <property type="protein sequence ID" value="OPUNC01G32390.2"/>
    <property type="gene ID" value="OPUNC01G32390"/>
</dbReference>
<keyword evidence="25" id="KW-1185">Reference proteome</keyword>
<evidence type="ECO:0000256" key="5">
    <source>
        <dbReference type="ARBA" id="ARBA00022679"/>
    </source>
</evidence>
<dbReference type="PANTHER" id="PTHR27002">
    <property type="entry name" value="RECEPTOR-LIKE SERINE/THREONINE-PROTEIN KINASE SD1-8"/>
    <property type="match status" value="1"/>
</dbReference>
<evidence type="ECO:0000256" key="2">
    <source>
        <dbReference type="ARBA" id="ARBA00012513"/>
    </source>
</evidence>
<dbReference type="Pfam" id="PF07714">
    <property type="entry name" value="PK_Tyr_Ser-Thr"/>
    <property type="match status" value="2"/>
</dbReference>
<dbReference type="PROSITE" id="PS50927">
    <property type="entry name" value="BULB_LECTIN"/>
    <property type="match status" value="2"/>
</dbReference>
<dbReference type="FunFam" id="1.10.510.10:FF:000060">
    <property type="entry name" value="G-type lectin S-receptor-like serine/threonine-protein kinase"/>
    <property type="match status" value="2"/>
</dbReference>
<dbReference type="CDD" id="cd00028">
    <property type="entry name" value="B_lectin"/>
    <property type="match status" value="2"/>
</dbReference>
<keyword evidence="7" id="KW-0732">Signal</keyword>
<evidence type="ECO:0000256" key="19">
    <source>
        <dbReference type="SAM" id="Phobius"/>
    </source>
</evidence>
<reference evidence="24" key="2">
    <citation type="submission" date="2018-05" db="EMBL/GenBank/DDBJ databases">
        <title>OpunRS2 (Oryza punctata Reference Sequence Version 2).</title>
        <authorList>
            <person name="Zhang J."/>
            <person name="Kudrna D."/>
            <person name="Lee S."/>
            <person name="Talag J."/>
            <person name="Welchert J."/>
            <person name="Wing R.A."/>
        </authorList>
    </citation>
    <scope>NUCLEOTIDE SEQUENCE [LARGE SCALE GENOMIC DNA]</scope>
</reference>
<dbReference type="InterPro" id="IPR001480">
    <property type="entry name" value="Bulb-type_lectin_dom"/>
</dbReference>
<accession>A0A0E0JPL9</accession>
<keyword evidence="3" id="KW-1003">Cell membrane</keyword>
<feature type="domain" description="Bulb-type lectin" evidence="22">
    <location>
        <begin position="43"/>
        <end position="162"/>
    </location>
</feature>
<dbReference type="InterPro" id="IPR003609">
    <property type="entry name" value="Pan_app"/>
</dbReference>
<dbReference type="GO" id="GO:0005524">
    <property type="term" value="F:ATP binding"/>
    <property type="evidence" value="ECO:0007669"/>
    <property type="project" value="UniProtKB-KW"/>
</dbReference>
<evidence type="ECO:0000256" key="3">
    <source>
        <dbReference type="ARBA" id="ARBA00022475"/>
    </source>
</evidence>
<dbReference type="InterPro" id="IPR011009">
    <property type="entry name" value="Kinase-like_dom_sf"/>
</dbReference>
<evidence type="ECO:0000256" key="18">
    <source>
        <dbReference type="PROSITE-ProRule" id="PRU00076"/>
    </source>
</evidence>
<evidence type="ECO:0000256" key="1">
    <source>
        <dbReference type="ARBA" id="ARBA00004251"/>
    </source>
</evidence>
<evidence type="ECO:0000256" key="4">
    <source>
        <dbReference type="ARBA" id="ARBA00022527"/>
    </source>
</evidence>
<dbReference type="CDD" id="cd14066">
    <property type="entry name" value="STKc_IRAK"/>
    <property type="match status" value="2"/>
</dbReference>
<dbReference type="InterPro" id="IPR000719">
    <property type="entry name" value="Prot_kinase_dom"/>
</dbReference>
<evidence type="ECO:0000256" key="6">
    <source>
        <dbReference type="ARBA" id="ARBA00022692"/>
    </source>
</evidence>
<evidence type="ECO:0000259" key="22">
    <source>
        <dbReference type="PROSITE" id="PS50927"/>
    </source>
</evidence>
<evidence type="ECO:0000256" key="15">
    <source>
        <dbReference type="ARBA" id="ARBA00023180"/>
    </source>
</evidence>